<name>A0AAW1DVS6_ZOAVI</name>
<gene>
    <name evidence="1" type="ORF">VZT92_027256</name>
</gene>
<evidence type="ECO:0000313" key="2">
    <source>
        <dbReference type="Proteomes" id="UP001488805"/>
    </source>
</evidence>
<comment type="caution">
    <text evidence="1">The sequence shown here is derived from an EMBL/GenBank/DDBJ whole genome shotgun (WGS) entry which is preliminary data.</text>
</comment>
<dbReference type="EMBL" id="JBCEZU010000597">
    <property type="protein sequence ID" value="KAK9513747.1"/>
    <property type="molecule type" value="Genomic_DNA"/>
</dbReference>
<keyword evidence="2" id="KW-1185">Reference proteome</keyword>
<protein>
    <submittedName>
        <fullName evidence="1">Uncharacterized protein</fullName>
    </submittedName>
</protein>
<sequence>MHRVSVLSRRLSLRSLLQERVIDYWLEQAGGPGELLEPQTGELQAGHGSQLISLSLEAAELNLEQGSD</sequence>
<proteinExistence type="predicted"/>
<organism evidence="1 2">
    <name type="scientific">Zoarces viviparus</name>
    <name type="common">Viviparous eelpout</name>
    <name type="synonym">Blennius viviparus</name>
    <dbReference type="NCBI Taxonomy" id="48416"/>
    <lineage>
        <taxon>Eukaryota</taxon>
        <taxon>Metazoa</taxon>
        <taxon>Chordata</taxon>
        <taxon>Craniata</taxon>
        <taxon>Vertebrata</taxon>
        <taxon>Euteleostomi</taxon>
        <taxon>Actinopterygii</taxon>
        <taxon>Neopterygii</taxon>
        <taxon>Teleostei</taxon>
        <taxon>Neoteleostei</taxon>
        <taxon>Acanthomorphata</taxon>
        <taxon>Eupercaria</taxon>
        <taxon>Perciformes</taxon>
        <taxon>Cottioidei</taxon>
        <taxon>Zoarcales</taxon>
        <taxon>Zoarcidae</taxon>
        <taxon>Zoarcinae</taxon>
        <taxon>Zoarces</taxon>
    </lineage>
</organism>
<dbReference type="Proteomes" id="UP001488805">
    <property type="component" value="Unassembled WGS sequence"/>
</dbReference>
<accession>A0AAW1DVS6</accession>
<evidence type="ECO:0000313" key="1">
    <source>
        <dbReference type="EMBL" id="KAK9513747.1"/>
    </source>
</evidence>
<dbReference type="AlphaFoldDB" id="A0AAW1DVS6"/>
<reference evidence="1 2" key="1">
    <citation type="journal article" date="2024" name="Genome Biol. Evol.">
        <title>Chromosome-level genome assembly of the viviparous eelpout Zoarces viviparus.</title>
        <authorList>
            <person name="Fuhrmann N."/>
            <person name="Brasseur M.V."/>
            <person name="Bakowski C.E."/>
            <person name="Podsiadlowski L."/>
            <person name="Prost S."/>
            <person name="Krehenwinkel H."/>
            <person name="Mayer C."/>
        </authorList>
    </citation>
    <scope>NUCLEOTIDE SEQUENCE [LARGE SCALE GENOMIC DNA]</scope>
    <source>
        <strain evidence="1">NO-MEL_2022_Ind0_liver</strain>
    </source>
</reference>